<dbReference type="Proteomes" id="UP000321562">
    <property type="component" value="Unassembled WGS sequence"/>
</dbReference>
<gene>
    <name evidence="4" type="ORF">FQV27_00355</name>
</gene>
<name>A0A5C6S8G5_9RHOB</name>
<organism evidence="4 5">
    <name type="scientific">Paracoccus aurantiacus</name>
    <dbReference type="NCBI Taxonomy" id="2599412"/>
    <lineage>
        <taxon>Bacteria</taxon>
        <taxon>Pseudomonadati</taxon>
        <taxon>Pseudomonadota</taxon>
        <taxon>Alphaproteobacteria</taxon>
        <taxon>Rhodobacterales</taxon>
        <taxon>Paracoccaceae</taxon>
        <taxon>Paracoccus</taxon>
    </lineage>
</organism>
<evidence type="ECO:0000259" key="3">
    <source>
        <dbReference type="PROSITE" id="PS50977"/>
    </source>
</evidence>
<evidence type="ECO:0000256" key="1">
    <source>
        <dbReference type="ARBA" id="ARBA00023125"/>
    </source>
</evidence>
<dbReference type="Pfam" id="PF00440">
    <property type="entry name" value="TetR_N"/>
    <property type="match status" value="1"/>
</dbReference>
<comment type="caution">
    <text evidence="4">The sequence shown here is derived from an EMBL/GenBank/DDBJ whole genome shotgun (WGS) entry which is preliminary data.</text>
</comment>
<proteinExistence type="predicted"/>
<feature type="domain" description="HTH tetR-type" evidence="3">
    <location>
        <begin position="18"/>
        <end position="78"/>
    </location>
</feature>
<dbReference type="InterPro" id="IPR009057">
    <property type="entry name" value="Homeodomain-like_sf"/>
</dbReference>
<evidence type="ECO:0000256" key="2">
    <source>
        <dbReference type="PROSITE-ProRule" id="PRU00335"/>
    </source>
</evidence>
<dbReference type="OrthoDB" id="3218408at2"/>
<accession>A0A5C6S8G5</accession>
<evidence type="ECO:0000313" key="5">
    <source>
        <dbReference type="Proteomes" id="UP000321562"/>
    </source>
</evidence>
<dbReference type="Gene3D" id="1.10.357.10">
    <property type="entry name" value="Tetracycline Repressor, domain 2"/>
    <property type="match status" value="1"/>
</dbReference>
<dbReference type="EMBL" id="VOPL01000001">
    <property type="protein sequence ID" value="TXB70372.1"/>
    <property type="molecule type" value="Genomic_DNA"/>
</dbReference>
<dbReference type="SUPFAM" id="SSF46689">
    <property type="entry name" value="Homeodomain-like"/>
    <property type="match status" value="1"/>
</dbReference>
<dbReference type="AlphaFoldDB" id="A0A5C6S8G5"/>
<sequence length="221" mass="24966">MSTRSDTLTEIENASGWRGSREVWLHAAKQAFLDSGLDAVKIQPLAASLNLSRASFYWFFKDRKALLDALLEDWQAKNTGAFVAACDAYAESIAEAMLNLIVVFHDEDLFEPQLDFAVRGWAHQSDEVMARVNQEDEVRLDAIKALFLRFGFDPGTADVRARAVYLVQIGYISMQVREDQAVRMSRVPGYVQTFCDCPPTEGELARFHARLKFTQMSADRC</sequence>
<dbReference type="RefSeq" id="WP_147095636.1">
    <property type="nucleotide sequence ID" value="NZ_JBHUFH010000002.1"/>
</dbReference>
<protein>
    <submittedName>
        <fullName evidence="4">TetR/AcrR family transcriptional regulator</fullName>
    </submittedName>
</protein>
<dbReference type="GO" id="GO:0003677">
    <property type="term" value="F:DNA binding"/>
    <property type="evidence" value="ECO:0007669"/>
    <property type="project" value="UniProtKB-UniRule"/>
</dbReference>
<reference evidence="4 5" key="1">
    <citation type="submission" date="2019-08" db="EMBL/GenBank/DDBJ databases">
        <authorList>
            <person name="Ye J."/>
        </authorList>
    </citation>
    <scope>NUCLEOTIDE SEQUENCE [LARGE SCALE GENOMIC DNA]</scope>
    <source>
        <strain evidence="4 5">TK008</strain>
    </source>
</reference>
<evidence type="ECO:0000313" key="4">
    <source>
        <dbReference type="EMBL" id="TXB70372.1"/>
    </source>
</evidence>
<dbReference type="InterPro" id="IPR001647">
    <property type="entry name" value="HTH_TetR"/>
</dbReference>
<dbReference type="PROSITE" id="PS50977">
    <property type="entry name" value="HTH_TETR_2"/>
    <property type="match status" value="1"/>
</dbReference>
<keyword evidence="5" id="KW-1185">Reference proteome</keyword>
<keyword evidence="1 2" id="KW-0238">DNA-binding</keyword>
<feature type="DNA-binding region" description="H-T-H motif" evidence="2">
    <location>
        <begin position="41"/>
        <end position="60"/>
    </location>
</feature>